<evidence type="ECO:0000256" key="1">
    <source>
        <dbReference type="SAM" id="Phobius"/>
    </source>
</evidence>
<dbReference type="InterPro" id="IPR021214">
    <property type="entry name" value="DUF2568"/>
</dbReference>
<protein>
    <submittedName>
        <fullName evidence="2">DUF2568 domain-containing protein</fullName>
    </submittedName>
</protein>
<dbReference type="KEGG" id="cchl:FPL14_14775"/>
<keyword evidence="3" id="KW-1185">Reference proteome</keyword>
<proteinExistence type="predicted"/>
<gene>
    <name evidence="2" type="ORF">FPL14_14775</name>
</gene>
<feature type="transmembrane region" description="Helical" evidence="1">
    <location>
        <begin position="103"/>
        <end position="122"/>
    </location>
</feature>
<accession>A0A7G5BZD3</accession>
<keyword evidence="1" id="KW-0472">Membrane</keyword>
<dbReference type="EMBL" id="CP041969">
    <property type="protein sequence ID" value="QMV42317.1"/>
    <property type="molecule type" value="Genomic_DNA"/>
</dbReference>
<reference evidence="2 3" key="1">
    <citation type="submission" date="2019-07" db="EMBL/GenBank/DDBJ databases">
        <authorList>
            <person name="Kim J.K."/>
            <person name="Cheong H.-M."/>
            <person name="Choi Y."/>
            <person name="Hwang K.J."/>
            <person name="Lee S."/>
            <person name="Choi C."/>
        </authorList>
    </citation>
    <scope>NUCLEOTIDE SEQUENCE [LARGE SCALE GENOMIC DNA]</scope>
    <source>
        <strain evidence="2 3">KS 22</strain>
    </source>
</reference>
<dbReference type="Proteomes" id="UP000515679">
    <property type="component" value="Chromosome"/>
</dbReference>
<evidence type="ECO:0000313" key="3">
    <source>
        <dbReference type="Proteomes" id="UP000515679"/>
    </source>
</evidence>
<keyword evidence="1" id="KW-1133">Transmembrane helix</keyword>
<organism evidence="2 3">
    <name type="scientific">Cohnella cholangitidis</name>
    <dbReference type="NCBI Taxonomy" id="2598458"/>
    <lineage>
        <taxon>Bacteria</taxon>
        <taxon>Bacillati</taxon>
        <taxon>Bacillota</taxon>
        <taxon>Bacilli</taxon>
        <taxon>Bacillales</taxon>
        <taxon>Paenibacillaceae</taxon>
        <taxon>Cohnella</taxon>
    </lineage>
</organism>
<dbReference type="Pfam" id="PF10823">
    <property type="entry name" value="DUF2568"/>
    <property type="match status" value="1"/>
</dbReference>
<sequence length="140" mass="15399">MSYYAIINSLLGVVPNENFSACHDCAGIHVSSGTRFACHFRLLGFPTEPSAAIGIPLAVWVLWSLFLAPKASMPHIPYQLRTVFKFTVFALASVALYDGGHNTLAMFVLVTSFIDVVIIMMMKLDIRVPKYGLTVSTNSR</sequence>
<evidence type="ECO:0000313" key="2">
    <source>
        <dbReference type="EMBL" id="QMV42317.1"/>
    </source>
</evidence>
<feature type="transmembrane region" description="Helical" evidence="1">
    <location>
        <begin position="50"/>
        <end position="68"/>
    </location>
</feature>
<name>A0A7G5BZD3_9BACL</name>
<dbReference type="AlphaFoldDB" id="A0A7G5BZD3"/>
<keyword evidence="1" id="KW-0812">Transmembrane</keyword>